<comment type="caution">
    <text evidence="7">The sequence shown here is derived from an EMBL/GenBank/DDBJ whole genome shotgun (WGS) entry which is preliminary data.</text>
</comment>
<keyword evidence="3" id="KW-0256">Endoplasmic reticulum</keyword>
<evidence type="ECO:0000256" key="2">
    <source>
        <dbReference type="ARBA" id="ARBA00022692"/>
    </source>
</evidence>
<comment type="subcellular location">
    <subcellularLocation>
        <location evidence="1">Endoplasmic reticulum membrane</location>
        <topology evidence="1">Multi-pass membrane protein</topology>
    </subcellularLocation>
</comment>
<dbReference type="Pfam" id="PF11779">
    <property type="entry name" value="SPT_ssu-like"/>
    <property type="match status" value="1"/>
</dbReference>
<dbReference type="InParanoid" id="A0A286UER5"/>
<proteinExistence type="predicted"/>
<name>A0A286UER5_9AGAM</name>
<organism evidence="7 8">
    <name type="scientific">Pyrrhoderma noxium</name>
    <dbReference type="NCBI Taxonomy" id="2282107"/>
    <lineage>
        <taxon>Eukaryota</taxon>
        <taxon>Fungi</taxon>
        <taxon>Dikarya</taxon>
        <taxon>Basidiomycota</taxon>
        <taxon>Agaricomycotina</taxon>
        <taxon>Agaricomycetes</taxon>
        <taxon>Hymenochaetales</taxon>
        <taxon>Hymenochaetaceae</taxon>
        <taxon>Pyrrhoderma</taxon>
    </lineage>
</organism>
<evidence type="ECO:0000256" key="5">
    <source>
        <dbReference type="ARBA" id="ARBA00023136"/>
    </source>
</evidence>
<keyword evidence="5 6" id="KW-0472">Membrane</keyword>
<dbReference type="EMBL" id="NBII01000006">
    <property type="protein sequence ID" value="PAV18093.1"/>
    <property type="molecule type" value="Genomic_DNA"/>
</dbReference>
<evidence type="ECO:0000256" key="4">
    <source>
        <dbReference type="ARBA" id="ARBA00022989"/>
    </source>
</evidence>
<evidence type="ECO:0000313" key="7">
    <source>
        <dbReference type="EMBL" id="PAV18093.1"/>
    </source>
</evidence>
<dbReference type="OrthoDB" id="202672at2759"/>
<evidence type="ECO:0000256" key="1">
    <source>
        <dbReference type="ARBA" id="ARBA00004477"/>
    </source>
</evidence>
<evidence type="ECO:0000313" key="8">
    <source>
        <dbReference type="Proteomes" id="UP000217199"/>
    </source>
</evidence>
<dbReference type="AlphaFoldDB" id="A0A286UER5"/>
<accession>A0A286UER5</accession>
<keyword evidence="2 6" id="KW-0812">Transmembrane</keyword>
<evidence type="ECO:0000256" key="3">
    <source>
        <dbReference type="ARBA" id="ARBA00022824"/>
    </source>
</evidence>
<keyword evidence="8" id="KW-1185">Reference proteome</keyword>
<feature type="transmembrane region" description="Helical" evidence="6">
    <location>
        <begin position="6"/>
        <end position="28"/>
    </location>
</feature>
<dbReference type="InterPro" id="IPR024512">
    <property type="entry name" value="Ser_palmitoyltrfase_ssu-like"/>
</dbReference>
<dbReference type="GO" id="GO:0005789">
    <property type="term" value="C:endoplasmic reticulum membrane"/>
    <property type="evidence" value="ECO:0007669"/>
    <property type="project" value="UniProtKB-SubCell"/>
</dbReference>
<sequence length="72" mass="8714">MEPWEQMLVISILVVMIALISFALTRYFPQFVVFSLNRTRYYVIGSDVKYEIYQRGDYFYTCLFHFIYLCST</sequence>
<reference evidence="7 8" key="1">
    <citation type="journal article" date="2017" name="Mol. Ecol.">
        <title>Comparative and population genomic landscape of Phellinus noxius: A hypervariable fungus causing root rot in trees.</title>
        <authorList>
            <person name="Chung C.L."/>
            <person name="Lee T.J."/>
            <person name="Akiba M."/>
            <person name="Lee H.H."/>
            <person name="Kuo T.H."/>
            <person name="Liu D."/>
            <person name="Ke H.M."/>
            <person name="Yokoi T."/>
            <person name="Roa M.B."/>
            <person name="Lu M.J."/>
            <person name="Chang Y.Y."/>
            <person name="Ann P.J."/>
            <person name="Tsai J.N."/>
            <person name="Chen C.Y."/>
            <person name="Tzean S.S."/>
            <person name="Ota Y."/>
            <person name="Hattori T."/>
            <person name="Sahashi N."/>
            <person name="Liou R.F."/>
            <person name="Kikuchi T."/>
            <person name="Tsai I.J."/>
        </authorList>
    </citation>
    <scope>NUCLEOTIDE SEQUENCE [LARGE SCALE GENOMIC DNA]</scope>
    <source>
        <strain evidence="7 8">FFPRI411160</strain>
    </source>
</reference>
<keyword evidence="4 6" id="KW-1133">Transmembrane helix</keyword>
<dbReference type="Proteomes" id="UP000217199">
    <property type="component" value="Unassembled WGS sequence"/>
</dbReference>
<gene>
    <name evidence="7" type="ORF">PNOK_0657900</name>
</gene>
<protein>
    <submittedName>
        <fullName evidence="7">Uncharacterized protein</fullName>
    </submittedName>
</protein>
<evidence type="ECO:0000256" key="6">
    <source>
        <dbReference type="SAM" id="Phobius"/>
    </source>
</evidence>